<dbReference type="PaxDb" id="123214-PERMA_1492"/>
<organism evidence="3 4">
    <name type="scientific">Persephonella marina (strain DSM 14350 / EX-H1)</name>
    <dbReference type="NCBI Taxonomy" id="123214"/>
    <lineage>
        <taxon>Bacteria</taxon>
        <taxon>Pseudomonadati</taxon>
        <taxon>Aquificota</taxon>
        <taxon>Aquificia</taxon>
        <taxon>Aquificales</taxon>
        <taxon>Hydrogenothermaceae</taxon>
        <taxon>Persephonella</taxon>
    </lineage>
</organism>
<accession>C0QRG4</accession>
<keyword evidence="3" id="KW-0449">Lipoprotein</keyword>
<proteinExistence type="predicted"/>
<feature type="compositionally biased region" description="Acidic residues" evidence="1">
    <location>
        <begin position="202"/>
        <end position="231"/>
    </location>
</feature>
<feature type="compositionally biased region" description="Basic and acidic residues" evidence="1">
    <location>
        <begin position="179"/>
        <end position="195"/>
    </location>
</feature>
<keyword evidence="4" id="KW-1185">Reference proteome</keyword>
<protein>
    <submittedName>
        <fullName evidence="3">Putative lipoprotein</fullName>
    </submittedName>
</protein>
<dbReference type="PROSITE" id="PS51257">
    <property type="entry name" value="PROKAR_LIPOPROTEIN"/>
    <property type="match status" value="1"/>
</dbReference>
<feature type="region of interest" description="Disordered" evidence="1">
    <location>
        <begin position="160"/>
        <end position="231"/>
    </location>
</feature>
<keyword evidence="2" id="KW-0732">Signal</keyword>
<dbReference type="HOGENOM" id="CLU_1198880_0_0_0"/>
<dbReference type="Proteomes" id="UP000001366">
    <property type="component" value="Chromosome"/>
</dbReference>
<dbReference type="EMBL" id="CP001230">
    <property type="protein sequence ID" value="ACO04182.1"/>
    <property type="molecule type" value="Genomic_DNA"/>
</dbReference>
<evidence type="ECO:0000256" key="1">
    <source>
        <dbReference type="SAM" id="MobiDB-lite"/>
    </source>
</evidence>
<evidence type="ECO:0000256" key="2">
    <source>
        <dbReference type="SAM" id="SignalP"/>
    </source>
</evidence>
<dbReference type="AlphaFoldDB" id="C0QRG4"/>
<gene>
    <name evidence="3" type="ordered locus">PERMA_1492</name>
</gene>
<sequence>MGKKFLSKGLLLSSVLLFACGGGESNDPYINPYASTVNGEITQQNLTAAGYQVDGKDLQYVSAFSMENGKLVYTSSVINPDGTFKLNLKKDLKYSFVIFDSNYNPVLYVKQSTKNVLIIRGDTYVKIIIKLNPDGTITVVNLEHDQNTVFDWDDAFDDTDGDEIPDFAEDDNDGDGNPDYDRDGDGIFDGIEDKNNNSYIDGSEDTDNDMLPDPIDDDDDNDGIPDDQDDD</sequence>
<reference evidence="3 4" key="1">
    <citation type="journal article" date="2009" name="J. Bacteriol.">
        <title>Complete and draft genome sequences of six members of the Aquificales.</title>
        <authorList>
            <person name="Reysenbach A.L."/>
            <person name="Hamamura N."/>
            <person name="Podar M."/>
            <person name="Griffiths E."/>
            <person name="Ferreira S."/>
            <person name="Hochstein R."/>
            <person name="Heidelberg J."/>
            <person name="Johnson J."/>
            <person name="Mead D."/>
            <person name="Pohorille A."/>
            <person name="Sarmiento M."/>
            <person name="Schweighofer K."/>
            <person name="Seshadri R."/>
            <person name="Voytek M.A."/>
        </authorList>
    </citation>
    <scope>NUCLEOTIDE SEQUENCE [LARGE SCALE GENOMIC DNA]</scope>
    <source>
        <strain evidence="4">DSM 14350 / EX-H1</strain>
    </source>
</reference>
<evidence type="ECO:0000313" key="4">
    <source>
        <dbReference type="Proteomes" id="UP000001366"/>
    </source>
</evidence>
<feature type="chain" id="PRO_5002902516" evidence="2">
    <location>
        <begin position="20"/>
        <end position="231"/>
    </location>
</feature>
<feature type="signal peptide" evidence="2">
    <location>
        <begin position="1"/>
        <end position="19"/>
    </location>
</feature>
<name>C0QRG4_PERMH</name>
<dbReference type="STRING" id="123214.PERMA_1492"/>
<dbReference type="KEGG" id="pmx:PERMA_1492"/>
<evidence type="ECO:0000313" key="3">
    <source>
        <dbReference type="EMBL" id="ACO04182.1"/>
    </source>
</evidence>
<feature type="compositionally biased region" description="Acidic residues" evidence="1">
    <location>
        <begin position="160"/>
        <end position="178"/>
    </location>
</feature>
<dbReference type="RefSeq" id="WP_012676420.1">
    <property type="nucleotide sequence ID" value="NC_012440.1"/>
</dbReference>